<protein>
    <submittedName>
        <fullName evidence="1">P51</fullName>
    </submittedName>
</protein>
<evidence type="ECO:0000313" key="2">
    <source>
        <dbReference type="Proteomes" id="UP000682645"/>
    </source>
</evidence>
<accession>A0A411HB54</accession>
<keyword evidence="2" id="KW-1185">Reference proteome</keyword>
<name>A0A411HB54_9VIRU</name>
<reference evidence="1" key="1">
    <citation type="journal article" date="2019" name="Sci. Rep.">
        <title>The first clawed lobster virus Homarus gammarus nudivirus (HgNV n. sp.) expands the diversity of the Nudiviridae.</title>
        <authorList>
            <person name="Holt C.C."/>
            <person name="Stone M."/>
            <person name="Bass D."/>
            <person name="Bateman K.S."/>
            <person name="van Aerle R."/>
            <person name="Daniels C.L."/>
            <person name="van der Giezen M."/>
            <person name="Ross S.H."/>
            <person name="Hooper C."/>
            <person name="Stentiford G.D."/>
        </authorList>
    </citation>
    <scope>NUCLEOTIDE SEQUENCE</scope>
    <source>
        <strain evidence="1">52S104HLG2</strain>
    </source>
</reference>
<gene>
    <name evidence="1" type="ORF">HgNV_017</name>
</gene>
<dbReference type="Proteomes" id="UP000682645">
    <property type="component" value="Segment"/>
</dbReference>
<proteinExistence type="predicted"/>
<dbReference type="EMBL" id="MK439999">
    <property type="protein sequence ID" value="QBB28622.1"/>
    <property type="molecule type" value="Genomic_DNA"/>
</dbReference>
<evidence type="ECO:0000313" key="1">
    <source>
        <dbReference type="EMBL" id="QBB28622.1"/>
    </source>
</evidence>
<organism evidence="1 2">
    <name type="scientific">Homarus gammarus nudivirus</name>
    <dbReference type="NCBI Taxonomy" id="2509616"/>
    <lineage>
        <taxon>Viruses</taxon>
        <taxon>Viruses incertae sedis</taxon>
        <taxon>Naldaviricetes</taxon>
        <taxon>Lefavirales</taxon>
        <taxon>Nudiviridae</taxon>
        <taxon>Gammanudivirus</taxon>
        <taxon>Gammanudivirus hogammari</taxon>
    </lineage>
</organism>
<sequence length="418" mass="47769">MANTTEEIKFALDINKKEVRTSNGITCQLNDCNEFEYNGKLYVVYNFTTTLVKHKQNSLSEIQTQYFNQPLFIEKELAQLAIHDIANITQFQLDLSDETGLRLGGDSASLVKTLKRIKDDTFETVSQDNLGKSLDQNLKQVVQLLVSRVNDYNPEKMIQSLPTTNKLKKMYPKNTTTSALLEDLIKYVVFHNNFHEAIVDNRGLTIFPDTIFLLAVISILMKSHDLSITGLVNLSTIRDLVIHCVIDIAYSIITMRLDYELFIKERNVAAKGIKTKFYQKFPTLAKAKSLEALGGVSSGTKIREFASKFSVDMYPYIMLYGQPDKIRIKTIYSECRTNKSIEQACQQSINWLHPDVFITKLQEFSNLHSSDFCRYDTEMFIQIISTFITQPENLQIAADSMGMITNNTAKTEDRMEID</sequence>